<evidence type="ECO:0000313" key="10">
    <source>
        <dbReference type="Proteomes" id="UP000694397"/>
    </source>
</evidence>
<keyword evidence="4" id="KW-0238">DNA-binding</keyword>
<evidence type="ECO:0000259" key="8">
    <source>
        <dbReference type="Pfam" id="PF10491"/>
    </source>
</evidence>
<evidence type="ECO:0000256" key="1">
    <source>
        <dbReference type="ARBA" id="ARBA00004123"/>
    </source>
</evidence>
<sequence length="496" mass="52727">MEEHSVHQPDITTMEAQQVHVATYTEHSMLSADEDSPSSPEDDAYDDSDILNSTGTDDVTAHLAAAGPVGMAAAAAVATGKKRKRPHIFESNPSIRKRQQTRLLRKLRATLDEYTTRVGQQAIVLCMSPSKPNAVFKVFGAAPLENVVRKYKNMILEDLENALAEHAPPPQELSSELPPLTIDGIPVSVDKMTQAQLRAFIPEMLKYSTGRGKPGWGKESCKPMWWPDDIPWANVRSDVRTEDQKTRVNDISAKTIVKNCYKQHGREDLLYAFEEQQAAQPHVATATAHSITHLVPSQTVVQTISNPDGTVSLIQVGTGATVATLTDASELPATVTVAQVNYSTGADGEVEQNWATLQGGEMTIQTPQASEATQAVASLAEAAVAASQEMQPGATVTMALNSEAAAHAVATLAEATLQGGGQIVLAGETAAAVGALAGVQDGSGLVQIPVSMYQTVVTSLAQGNRPVQVAMAPVTTRIENTVTLDGQAVEVVTLEQ</sequence>
<feature type="region of interest" description="Disordered" evidence="7">
    <location>
        <begin position="28"/>
        <end position="53"/>
    </location>
</feature>
<evidence type="ECO:0000256" key="6">
    <source>
        <dbReference type="ARBA" id="ARBA00023242"/>
    </source>
</evidence>
<dbReference type="GO" id="GO:0006357">
    <property type="term" value="P:regulation of transcription by RNA polymerase II"/>
    <property type="evidence" value="ECO:0007669"/>
    <property type="project" value="InterPro"/>
</dbReference>
<dbReference type="GeneTree" id="ENSGT00390000006835"/>
<name>A0A8C9QTD9_SCLFO</name>
<evidence type="ECO:0000256" key="2">
    <source>
        <dbReference type="ARBA" id="ARBA00005713"/>
    </source>
</evidence>
<dbReference type="Ensembl" id="ENSSFOT00015000290.2">
    <property type="protein sequence ID" value="ENSSFOP00015000263.2"/>
    <property type="gene ID" value="ENSSFOG00015000258.2"/>
</dbReference>
<keyword evidence="5" id="KW-0804">Transcription</keyword>
<evidence type="ECO:0000313" key="9">
    <source>
        <dbReference type="Ensembl" id="ENSSFOP00015000263.2"/>
    </source>
</evidence>
<comment type="subcellular location">
    <subcellularLocation>
        <location evidence="1">Nucleus</location>
    </subcellularLocation>
</comment>
<keyword evidence="10" id="KW-1185">Reference proteome</keyword>
<dbReference type="Pfam" id="PF10491">
    <property type="entry name" value="Nrf1_DNA-bind"/>
    <property type="match status" value="1"/>
</dbReference>
<dbReference type="GO" id="GO:0003677">
    <property type="term" value="F:DNA binding"/>
    <property type="evidence" value="ECO:0007669"/>
    <property type="project" value="UniProtKB-KW"/>
</dbReference>
<reference evidence="9" key="2">
    <citation type="submission" date="2025-08" db="UniProtKB">
        <authorList>
            <consortium name="Ensembl"/>
        </authorList>
    </citation>
    <scope>IDENTIFICATION</scope>
</reference>
<accession>A0A8C9QTD9</accession>
<organism evidence="9 10">
    <name type="scientific">Scleropages formosus</name>
    <name type="common">Asian bonytongue</name>
    <name type="synonym">Osteoglossum formosum</name>
    <dbReference type="NCBI Taxonomy" id="113540"/>
    <lineage>
        <taxon>Eukaryota</taxon>
        <taxon>Metazoa</taxon>
        <taxon>Chordata</taxon>
        <taxon>Craniata</taxon>
        <taxon>Vertebrata</taxon>
        <taxon>Euteleostomi</taxon>
        <taxon>Actinopterygii</taxon>
        <taxon>Neopterygii</taxon>
        <taxon>Teleostei</taxon>
        <taxon>Osteoglossocephala</taxon>
        <taxon>Osteoglossomorpha</taxon>
        <taxon>Osteoglossiformes</taxon>
        <taxon>Osteoglossidae</taxon>
        <taxon>Scleropages</taxon>
    </lineage>
</organism>
<evidence type="ECO:0000256" key="7">
    <source>
        <dbReference type="SAM" id="MobiDB-lite"/>
    </source>
</evidence>
<dbReference type="InterPro" id="IPR019525">
    <property type="entry name" value="Nrf1_NLS/DNA-bd_dimer"/>
</dbReference>
<feature type="compositionally biased region" description="Acidic residues" evidence="7">
    <location>
        <begin position="32"/>
        <end position="49"/>
    </location>
</feature>
<evidence type="ECO:0000256" key="5">
    <source>
        <dbReference type="ARBA" id="ARBA00023163"/>
    </source>
</evidence>
<dbReference type="PANTHER" id="PTHR20338">
    <property type="entry name" value="NUCLEAR RESPIRATORY FACTOR 1"/>
    <property type="match status" value="1"/>
</dbReference>
<gene>
    <name evidence="9" type="primary">NRF1</name>
    <name evidence="9" type="synonym">LOC108920729</name>
</gene>
<feature type="domain" description="Nuclear respiratory factor 1 NLS/DNA-binding dimerisation" evidence="8">
    <location>
        <begin position="67"/>
        <end position="273"/>
    </location>
</feature>
<protein>
    <submittedName>
        <fullName evidence="9">Nuclear respiratory factor 1</fullName>
    </submittedName>
</protein>
<dbReference type="GO" id="GO:0005634">
    <property type="term" value="C:nucleus"/>
    <property type="evidence" value="ECO:0007669"/>
    <property type="project" value="UniProtKB-SubCell"/>
</dbReference>
<reference evidence="9 10" key="1">
    <citation type="submission" date="2019-04" db="EMBL/GenBank/DDBJ databases">
        <authorList>
            <consortium name="Wellcome Sanger Institute Data Sharing"/>
        </authorList>
    </citation>
    <scope>NUCLEOTIDE SEQUENCE [LARGE SCALE GENOMIC DNA]</scope>
</reference>
<reference evidence="9" key="3">
    <citation type="submission" date="2025-09" db="UniProtKB">
        <authorList>
            <consortium name="Ensembl"/>
        </authorList>
    </citation>
    <scope>IDENTIFICATION</scope>
</reference>
<dbReference type="GO" id="GO:0003700">
    <property type="term" value="F:DNA-binding transcription factor activity"/>
    <property type="evidence" value="ECO:0007669"/>
    <property type="project" value="InterPro"/>
</dbReference>
<keyword evidence="6" id="KW-0539">Nucleus</keyword>
<dbReference type="OrthoDB" id="10031051at2759"/>
<evidence type="ECO:0000256" key="4">
    <source>
        <dbReference type="ARBA" id="ARBA00023125"/>
    </source>
</evidence>
<comment type="similarity">
    <text evidence="2">Belongs to the NRF1/Ewg family.</text>
</comment>
<dbReference type="InterPro" id="IPR039142">
    <property type="entry name" value="NRF1/Ewg"/>
</dbReference>
<dbReference type="Proteomes" id="UP000694397">
    <property type="component" value="Chromosome 21"/>
</dbReference>
<keyword evidence="3" id="KW-0805">Transcription regulation</keyword>
<evidence type="ECO:0000256" key="3">
    <source>
        <dbReference type="ARBA" id="ARBA00023015"/>
    </source>
</evidence>
<dbReference type="AlphaFoldDB" id="A0A8C9QTD9"/>
<proteinExistence type="inferred from homology"/>